<proteinExistence type="predicted"/>
<reference evidence="3" key="1">
    <citation type="journal article" date="2019" name="Int. J. Syst. Evol. Microbiol.">
        <title>The Global Catalogue of Microorganisms (GCM) 10K type strain sequencing project: providing services to taxonomists for standard genome sequencing and annotation.</title>
        <authorList>
            <consortium name="The Broad Institute Genomics Platform"/>
            <consortium name="The Broad Institute Genome Sequencing Center for Infectious Disease"/>
            <person name="Wu L."/>
            <person name="Ma J."/>
        </authorList>
    </citation>
    <scope>NUCLEOTIDE SEQUENCE [LARGE SCALE GENOMIC DNA]</scope>
    <source>
        <strain evidence="3">CGMCC 1.12286</strain>
    </source>
</reference>
<comment type="caution">
    <text evidence="2">The sequence shown here is derived from an EMBL/GenBank/DDBJ whole genome shotgun (WGS) entry which is preliminary data.</text>
</comment>
<dbReference type="Proteomes" id="UP001597079">
    <property type="component" value="Unassembled WGS sequence"/>
</dbReference>
<dbReference type="EMBL" id="JBHUCX010000004">
    <property type="protein sequence ID" value="MFD1673382.1"/>
    <property type="molecule type" value="Genomic_DNA"/>
</dbReference>
<protein>
    <submittedName>
        <fullName evidence="2">Uncharacterized protein</fullName>
    </submittedName>
</protein>
<accession>A0ABW4JAY4</accession>
<gene>
    <name evidence="2" type="ORF">ACFSB2_01415</name>
</gene>
<feature type="compositionally biased region" description="Low complexity" evidence="1">
    <location>
        <begin position="79"/>
        <end position="101"/>
    </location>
</feature>
<organism evidence="2 3">
    <name type="scientific">Alicyclobacillus fodiniaquatilis</name>
    <dbReference type="NCBI Taxonomy" id="1661150"/>
    <lineage>
        <taxon>Bacteria</taxon>
        <taxon>Bacillati</taxon>
        <taxon>Bacillota</taxon>
        <taxon>Bacilli</taxon>
        <taxon>Bacillales</taxon>
        <taxon>Alicyclobacillaceae</taxon>
        <taxon>Alicyclobacillus</taxon>
    </lineage>
</organism>
<feature type="region of interest" description="Disordered" evidence="1">
    <location>
        <begin position="52"/>
        <end position="101"/>
    </location>
</feature>
<evidence type="ECO:0000313" key="3">
    <source>
        <dbReference type="Proteomes" id="UP001597079"/>
    </source>
</evidence>
<dbReference type="RefSeq" id="WP_377940766.1">
    <property type="nucleotide sequence ID" value="NZ_JBHUCX010000004.1"/>
</dbReference>
<sequence>MQFNSFIKFGSLAFDVANDEKVRQLFGMTYHGARRRGLIGQGQSMHPQMLQQMAPPAGQTHPAHWPKLNQPIPFSSAGQANAKPATSAPAPAQQAQPAAKAPDFDVKQWLNMDNAKKVLGWAGTINQFLEK</sequence>
<name>A0ABW4JAY4_9BACL</name>
<keyword evidence="3" id="KW-1185">Reference proteome</keyword>
<evidence type="ECO:0000256" key="1">
    <source>
        <dbReference type="SAM" id="MobiDB-lite"/>
    </source>
</evidence>
<evidence type="ECO:0000313" key="2">
    <source>
        <dbReference type="EMBL" id="MFD1673382.1"/>
    </source>
</evidence>